<sequence>MSITNSDLVLIRWQRFIVLQTGSYPPTVLATQTSPTSPSARSFARRSVLGSPRMFPSARLIEKATAHSGLCAQTAIQPPPESLRLLRPRLLHRLHTAALYASIT</sequence>
<gene>
    <name evidence="1" type="ORF">CISG_06956</name>
</gene>
<name>A0A0J8R1D3_COCIT</name>
<dbReference type="EMBL" id="DS268160">
    <property type="protein sequence ID" value="KMU78115.1"/>
    <property type="molecule type" value="Genomic_DNA"/>
</dbReference>
<organism evidence="1 2">
    <name type="scientific">Coccidioides immitis RMSCC 3703</name>
    <dbReference type="NCBI Taxonomy" id="454286"/>
    <lineage>
        <taxon>Eukaryota</taxon>
        <taxon>Fungi</taxon>
        <taxon>Dikarya</taxon>
        <taxon>Ascomycota</taxon>
        <taxon>Pezizomycotina</taxon>
        <taxon>Eurotiomycetes</taxon>
        <taxon>Eurotiomycetidae</taxon>
        <taxon>Onygenales</taxon>
        <taxon>Onygenaceae</taxon>
        <taxon>Coccidioides</taxon>
    </lineage>
</organism>
<dbReference type="AlphaFoldDB" id="A0A0J8R1D3"/>
<proteinExistence type="predicted"/>
<accession>A0A0J8R1D3</accession>
<dbReference type="Proteomes" id="UP000054559">
    <property type="component" value="Unassembled WGS sequence"/>
</dbReference>
<reference evidence="2" key="1">
    <citation type="journal article" date="2010" name="Genome Res.">
        <title>Population genomic sequencing of Coccidioides fungi reveals recent hybridization and transposon control.</title>
        <authorList>
            <person name="Neafsey D.E."/>
            <person name="Barker B.M."/>
            <person name="Sharpton T.J."/>
            <person name="Stajich J.E."/>
            <person name="Park D.J."/>
            <person name="Whiston E."/>
            <person name="Hung C.-Y."/>
            <person name="McMahan C."/>
            <person name="White J."/>
            <person name="Sykes S."/>
            <person name="Heiman D."/>
            <person name="Young S."/>
            <person name="Zeng Q."/>
            <person name="Abouelleil A."/>
            <person name="Aftuck L."/>
            <person name="Bessette D."/>
            <person name="Brown A."/>
            <person name="FitzGerald M."/>
            <person name="Lui A."/>
            <person name="Macdonald J.P."/>
            <person name="Priest M."/>
            <person name="Orbach M.J."/>
            <person name="Galgiani J.N."/>
            <person name="Kirkland T.N."/>
            <person name="Cole G.T."/>
            <person name="Birren B.W."/>
            <person name="Henn M.R."/>
            <person name="Taylor J.W."/>
            <person name="Rounsley S.D."/>
        </authorList>
    </citation>
    <scope>NUCLEOTIDE SEQUENCE [LARGE SCALE GENOMIC DNA]</scope>
    <source>
        <strain evidence="2">RMSCC 3703</strain>
    </source>
</reference>
<evidence type="ECO:0000313" key="2">
    <source>
        <dbReference type="Proteomes" id="UP000054559"/>
    </source>
</evidence>
<protein>
    <submittedName>
        <fullName evidence="1">mRNA 3'-end-processing protein yth1</fullName>
    </submittedName>
</protein>
<evidence type="ECO:0000313" key="1">
    <source>
        <dbReference type="EMBL" id="KMU78115.1"/>
    </source>
</evidence>